<comment type="caution">
    <text evidence="2">The sequence shown here is derived from an EMBL/GenBank/DDBJ whole genome shotgun (WGS) entry which is preliminary data.</text>
</comment>
<reference evidence="2 3" key="1">
    <citation type="journal article" date="2011" name="Genome Res.">
        <title>Comparative genomics of citric-acid-producing Aspergillus niger ATCC 1015 versus enzyme-producing CBS 513.88.</title>
        <authorList>
            <person name="Andersen M.R."/>
            <person name="Salazar M.P."/>
            <person name="Schaap P.J."/>
            <person name="van de Vondervoort P.J."/>
            <person name="Culley D."/>
            <person name="Thykaer J."/>
            <person name="Frisvad J.C."/>
            <person name="Nielsen K.F."/>
            <person name="Albang R."/>
            <person name="Albermann K."/>
            <person name="Berka R.M."/>
            <person name="Braus G.H."/>
            <person name="Braus-Stromeyer S.A."/>
            <person name="Corrochano L.M."/>
            <person name="Dai Z."/>
            <person name="van Dijck P.W."/>
            <person name="Hofmann G."/>
            <person name="Lasure L.L."/>
            <person name="Magnuson J.K."/>
            <person name="Menke H."/>
            <person name="Meijer M."/>
            <person name="Meijer S.L."/>
            <person name="Nielsen J.B."/>
            <person name="Nielsen M.L."/>
            <person name="van Ooyen A.J."/>
            <person name="Pel H.J."/>
            <person name="Poulsen L."/>
            <person name="Samson R.A."/>
            <person name="Stam H."/>
            <person name="Tsang A."/>
            <person name="van den Brink J.M."/>
            <person name="Atkins A."/>
            <person name="Aerts A."/>
            <person name="Shapiro H."/>
            <person name="Pangilinan J."/>
            <person name="Salamov A."/>
            <person name="Lou Y."/>
            <person name="Lindquist E."/>
            <person name="Lucas S."/>
            <person name="Grimwood J."/>
            <person name="Grigoriev I.V."/>
            <person name="Kubicek C.P."/>
            <person name="Martinez D."/>
            <person name="van Peij N.N."/>
            <person name="Roubos J.A."/>
            <person name="Nielsen J."/>
            <person name="Baker S.E."/>
        </authorList>
    </citation>
    <scope>NUCLEOTIDE SEQUENCE [LARGE SCALE GENOMIC DNA]</scope>
    <source>
        <strain evidence="3">ATCC 1015 / CBS 113.46 / FGSC A1144 / LSHB Ac4 / NCTC 3858a / NRRL 328 / USDA 3528.7</strain>
    </source>
</reference>
<proteinExistence type="inferred from homology"/>
<dbReference type="GO" id="GO:0016491">
    <property type="term" value="F:oxidoreductase activity"/>
    <property type="evidence" value="ECO:0007669"/>
    <property type="project" value="TreeGrafter"/>
</dbReference>
<dbReference type="Gene3D" id="3.40.50.720">
    <property type="entry name" value="NAD(P)-binding Rossmann-like Domain"/>
    <property type="match status" value="1"/>
</dbReference>
<name>G3Y0Z8_ASPNA</name>
<organism evidence="2 3">
    <name type="scientific">Aspergillus niger (strain ATCC 1015 / CBS 113.46 / FGSC A1144 / LSHB Ac4 / NCTC 3858a / NRRL 328 / USDA 3528.7)</name>
    <dbReference type="NCBI Taxonomy" id="380704"/>
    <lineage>
        <taxon>Eukaryota</taxon>
        <taxon>Fungi</taxon>
        <taxon>Dikarya</taxon>
        <taxon>Ascomycota</taxon>
        <taxon>Pezizomycotina</taxon>
        <taxon>Eurotiomycetes</taxon>
        <taxon>Eurotiomycetidae</taxon>
        <taxon>Eurotiales</taxon>
        <taxon>Aspergillaceae</taxon>
        <taxon>Aspergillus</taxon>
        <taxon>Aspergillus subgen. Circumdati</taxon>
    </lineage>
</organism>
<dbReference type="InterPro" id="IPR036291">
    <property type="entry name" value="NAD(P)-bd_dom_sf"/>
</dbReference>
<dbReference type="EMBL" id="ACJE01000010">
    <property type="protein sequence ID" value="EHA22546.1"/>
    <property type="molecule type" value="Genomic_DNA"/>
</dbReference>
<protein>
    <submittedName>
        <fullName evidence="2">Uncharacterized protein</fullName>
    </submittedName>
</protein>
<accession>G3Y0Z8</accession>
<dbReference type="Proteomes" id="UP000009038">
    <property type="component" value="Unassembled WGS sequence"/>
</dbReference>
<dbReference type="SUPFAM" id="SSF51735">
    <property type="entry name" value="NAD(P)-binding Rossmann-fold domains"/>
    <property type="match status" value="1"/>
</dbReference>
<gene>
    <name evidence="2" type="ORF">ASPNIDRAFT_136791</name>
</gene>
<dbReference type="STRING" id="380704.G3Y0Z8"/>
<dbReference type="AlphaFoldDB" id="G3Y0Z8"/>
<feature type="non-terminal residue" evidence="2">
    <location>
        <position position="182"/>
    </location>
</feature>
<sequence length="182" mass="19898">VFIPLDLSSRDAIVKSVQYISETIKRKGLDIIINCAGVSSETHGKKSYRADLSHQLSVNTIGPHHLIRTYLPEKLKSTLICSSSTIYCSMSWAEGSAFAPMPAYNISKAVLNALTVQYALSYTDEGFTFMAIHPGWLRTDMGGQDADLSVEEGATAVWEMVSSCTQTQNGQFMNIHIPGSES</sequence>
<evidence type="ECO:0000256" key="1">
    <source>
        <dbReference type="ARBA" id="ARBA00006484"/>
    </source>
</evidence>
<evidence type="ECO:0000313" key="2">
    <source>
        <dbReference type="EMBL" id="EHA22546.1"/>
    </source>
</evidence>
<evidence type="ECO:0000313" key="3">
    <source>
        <dbReference type="Proteomes" id="UP000009038"/>
    </source>
</evidence>
<dbReference type="PANTHER" id="PTHR43544:SF36">
    <property type="entry name" value="CHAIN OXIDOREDUCTASE (CSGA), PUTATIVE (AFU_ORTHOLOGUE AFUA_4G00910)-RELATED"/>
    <property type="match status" value="1"/>
</dbReference>
<dbReference type="InterPro" id="IPR051468">
    <property type="entry name" value="Fungal_SecMetab_SDRs"/>
</dbReference>
<comment type="similarity">
    <text evidence="1">Belongs to the short-chain dehydrogenases/reductases (SDR) family.</text>
</comment>
<dbReference type="Pfam" id="PF13561">
    <property type="entry name" value="adh_short_C2"/>
    <property type="match status" value="1"/>
</dbReference>
<feature type="non-terminal residue" evidence="2">
    <location>
        <position position="1"/>
    </location>
</feature>
<dbReference type="GO" id="GO:0005737">
    <property type="term" value="C:cytoplasm"/>
    <property type="evidence" value="ECO:0007669"/>
    <property type="project" value="TreeGrafter"/>
</dbReference>
<dbReference type="OrthoDB" id="7289984at2759"/>
<dbReference type="InterPro" id="IPR002347">
    <property type="entry name" value="SDR_fam"/>
</dbReference>
<dbReference type="HOGENOM" id="CLU_010194_9_1_1"/>
<dbReference type="VEuPathDB" id="FungiDB:ASPNIDRAFT2_136791"/>
<dbReference type="PANTHER" id="PTHR43544">
    <property type="entry name" value="SHORT-CHAIN DEHYDROGENASE/REDUCTASE"/>
    <property type="match status" value="1"/>
</dbReference>
<dbReference type="PRINTS" id="PR00081">
    <property type="entry name" value="GDHRDH"/>
</dbReference>